<dbReference type="EMBL" id="LGRX02014726">
    <property type="protein sequence ID" value="KAK3264195.1"/>
    <property type="molecule type" value="Genomic_DNA"/>
</dbReference>
<dbReference type="Proteomes" id="UP001190700">
    <property type="component" value="Unassembled WGS sequence"/>
</dbReference>
<evidence type="ECO:0000256" key="1">
    <source>
        <dbReference type="SAM" id="Coils"/>
    </source>
</evidence>
<proteinExistence type="predicted"/>
<sequence>MSPACPCANRERSAEALQARLQGAEDSLAVREREAAERQAAISQMLDAARDWQRQKSEEEHSLQTGAVEVQRKVEEDVTRAKAMMEEAAADKAVVQAAKEGLMQACPELPEANF</sequence>
<evidence type="ECO:0000313" key="2">
    <source>
        <dbReference type="EMBL" id="KAK3264195.1"/>
    </source>
</evidence>
<keyword evidence="3" id="KW-1185">Reference proteome</keyword>
<feature type="coiled-coil region" evidence="1">
    <location>
        <begin position="7"/>
        <end position="34"/>
    </location>
</feature>
<organism evidence="2 3">
    <name type="scientific">Cymbomonas tetramitiformis</name>
    <dbReference type="NCBI Taxonomy" id="36881"/>
    <lineage>
        <taxon>Eukaryota</taxon>
        <taxon>Viridiplantae</taxon>
        <taxon>Chlorophyta</taxon>
        <taxon>Pyramimonadophyceae</taxon>
        <taxon>Pyramimonadales</taxon>
        <taxon>Pyramimonadaceae</taxon>
        <taxon>Cymbomonas</taxon>
    </lineage>
</organism>
<comment type="caution">
    <text evidence="2">The sequence shown here is derived from an EMBL/GenBank/DDBJ whole genome shotgun (WGS) entry which is preliminary data.</text>
</comment>
<dbReference type="AlphaFoldDB" id="A0AAE0FR85"/>
<keyword evidence="1" id="KW-0175">Coiled coil</keyword>
<evidence type="ECO:0000313" key="3">
    <source>
        <dbReference type="Proteomes" id="UP001190700"/>
    </source>
</evidence>
<accession>A0AAE0FR85</accession>
<reference evidence="2 3" key="1">
    <citation type="journal article" date="2015" name="Genome Biol. Evol.">
        <title>Comparative Genomics of a Bacterivorous Green Alga Reveals Evolutionary Causalities and Consequences of Phago-Mixotrophic Mode of Nutrition.</title>
        <authorList>
            <person name="Burns J.A."/>
            <person name="Paasch A."/>
            <person name="Narechania A."/>
            <person name="Kim E."/>
        </authorList>
    </citation>
    <scope>NUCLEOTIDE SEQUENCE [LARGE SCALE GENOMIC DNA]</scope>
    <source>
        <strain evidence="2 3">PLY_AMNH</strain>
    </source>
</reference>
<protein>
    <submittedName>
        <fullName evidence="2">Uncharacterized protein</fullName>
    </submittedName>
</protein>
<name>A0AAE0FR85_9CHLO</name>
<gene>
    <name evidence="2" type="ORF">CYMTET_27049</name>
</gene>